<name>A0ABQ5MFQ6_9FLAO</name>
<reference evidence="1" key="1">
    <citation type="submission" date="2022-07" db="EMBL/GenBank/DDBJ databases">
        <title>Taxonomy of Novel Oxalotrophic and Methylotrophic Bacteria.</title>
        <authorList>
            <person name="Sahin N."/>
            <person name="Tani A."/>
        </authorList>
    </citation>
    <scope>NUCLEOTIDE SEQUENCE</scope>
    <source>
        <strain evidence="1">Y10</strain>
    </source>
</reference>
<dbReference type="Proteomes" id="UP001143543">
    <property type="component" value="Unassembled WGS sequence"/>
</dbReference>
<dbReference type="RefSeq" id="WP_281763886.1">
    <property type="nucleotide sequence ID" value="NZ_BRVO01000001.1"/>
</dbReference>
<evidence type="ECO:0000313" key="1">
    <source>
        <dbReference type="EMBL" id="GLB48233.1"/>
    </source>
</evidence>
<sequence length="132" mass="15074">MFTKGFKDQDQRKLSEELGKILQLEFVPDYWEQSQKQALNAQLIALTGISISDIIEISILDFFAKIEEHSLSFENQELLGDILLKVLPLEKKTNKIPLAEKAIAIYEHAQKESNMFSFGLISKINMAKAYLP</sequence>
<gene>
    <name evidence="1" type="ORF">Y10_06010</name>
</gene>
<proteinExistence type="predicted"/>
<evidence type="ECO:0000313" key="2">
    <source>
        <dbReference type="Proteomes" id="UP001143543"/>
    </source>
</evidence>
<keyword evidence="2" id="KW-1185">Reference proteome</keyword>
<dbReference type="EMBL" id="BRVO01000001">
    <property type="protein sequence ID" value="GLB48233.1"/>
    <property type="molecule type" value="Genomic_DNA"/>
</dbReference>
<comment type="caution">
    <text evidence="1">The sequence shown here is derived from an EMBL/GenBank/DDBJ whole genome shotgun (WGS) entry which is preliminary data.</text>
</comment>
<protein>
    <submittedName>
        <fullName evidence="1">Uncharacterized protein</fullName>
    </submittedName>
</protein>
<accession>A0ABQ5MFQ6</accession>
<organism evidence="1 2">
    <name type="scientific">Neptunitalea lumnitzerae</name>
    <dbReference type="NCBI Taxonomy" id="2965509"/>
    <lineage>
        <taxon>Bacteria</taxon>
        <taxon>Pseudomonadati</taxon>
        <taxon>Bacteroidota</taxon>
        <taxon>Flavobacteriia</taxon>
        <taxon>Flavobacteriales</taxon>
        <taxon>Flavobacteriaceae</taxon>
        <taxon>Neptunitalea</taxon>
    </lineage>
</organism>